<evidence type="ECO:0000313" key="2">
    <source>
        <dbReference type="Proteomes" id="UP000240493"/>
    </source>
</evidence>
<keyword evidence="2" id="KW-1185">Reference proteome</keyword>
<organism evidence="1 2">
    <name type="scientific">Trichoderma asperellum (strain ATCC 204424 / CBS 433.97 / NBRC 101777)</name>
    <dbReference type="NCBI Taxonomy" id="1042311"/>
    <lineage>
        <taxon>Eukaryota</taxon>
        <taxon>Fungi</taxon>
        <taxon>Dikarya</taxon>
        <taxon>Ascomycota</taxon>
        <taxon>Pezizomycotina</taxon>
        <taxon>Sordariomycetes</taxon>
        <taxon>Hypocreomycetidae</taxon>
        <taxon>Hypocreales</taxon>
        <taxon>Hypocreaceae</taxon>
        <taxon>Trichoderma</taxon>
    </lineage>
</organism>
<gene>
    <name evidence="1" type="ORF">M441DRAFT_256440</name>
</gene>
<dbReference type="Proteomes" id="UP000240493">
    <property type="component" value="Unassembled WGS sequence"/>
</dbReference>
<dbReference type="EMBL" id="KZ679267">
    <property type="protein sequence ID" value="PTB37725.1"/>
    <property type="molecule type" value="Genomic_DNA"/>
</dbReference>
<sequence length="187" mass="19972">MQTRDNSELRFVNHSALYGPTVTRNDIHLHTLLVQGLPCEDDQQAFEILDRHFKHLTHCFTNADGPAASANLEPFGLALLVLVCAYSMPVAALSTTAPKPDEASAPRRSPTLLSLTQLPVPAGSYTSRSAVQEAFPCANRGAAAPRDEVVEAASRPTTLPDSRVCMACCGLALPGGPPSNAPTYLYE</sequence>
<dbReference type="AlphaFoldDB" id="A0A2T3YYW0"/>
<reference evidence="1 2" key="1">
    <citation type="submission" date="2016-07" db="EMBL/GenBank/DDBJ databases">
        <title>Multiple horizontal gene transfer events from other fungi enriched the ability of initially mycotrophic Trichoderma (Ascomycota) to feed on dead plant biomass.</title>
        <authorList>
            <consortium name="DOE Joint Genome Institute"/>
            <person name="Aerts A."/>
            <person name="Atanasova L."/>
            <person name="Chenthamara K."/>
            <person name="Zhang J."/>
            <person name="Grujic M."/>
            <person name="Henrissat B."/>
            <person name="Kuo A."/>
            <person name="Salamov A."/>
            <person name="Lipzen A."/>
            <person name="Labutti K."/>
            <person name="Barry K."/>
            <person name="Miao Y."/>
            <person name="Rahimi M.J."/>
            <person name="Shen Q."/>
            <person name="Grigoriev I.V."/>
            <person name="Kubicek C.P."/>
            <person name="Druzhinina I.S."/>
        </authorList>
    </citation>
    <scope>NUCLEOTIDE SEQUENCE [LARGE SCALE GENOMIC DNA]</scope>
    <source>
        <strain evidence="1 2">CBS 433.97</strain>
    </source>
</reference>
<evidence type="ECO:0000313" key="1">
    <source>
        <dbReference type="EMBL" id="PTB37725.1"/>
    </source>
</evidence>
<name>A0A2T3YYW0_TRIA4</name>
<accession>A0A2T3YYW0</accession>
<proteinExistence type="predicted"/>
<protein>
    <submittedName>
        <fullName evidence="1">Uncharacterized protein</fullName>
    </submittedName>
</protein>